<feature type="domain" description="Band 7" evidence="2">
    <location>
        <begin position="127"/>
        <end position="196"/>
    </location>
</feature>
<dbReference type="GO" id="GO:0000339">
    <property type="term" value="F:RNA cap binding"/>
    <property type="evidence" value="ECO:0007669"/>
    <property type="project" value="InterPro"/>
</dbReference>
<dbReference type="GO" id="GO:0005739">
    <property type="term" value="C:mitochondrion"/>
    <property type="evidence" value="ECO:0007669"/>
    <property type="project" value="TreeGrafter"/>
</dbReference>
<evidence type="ECO:0000259" key="2">
    <source>
        <dbReference type="Pfam" id="PF01145"/>
    </source>
</evidence>
<dbReference type="InterPro" id="IPR019149">
    <property type="entry name" value="ABHD18"/>
</dbReference>
<dbReference type="PANTHER" id="PTHR23222">
    <property type="entry name" value="PROHIBITIN"/>
    <property type="match status" value="1"/>
</dbReference>
<dbReference type="SUPFAM" id="SSF117892">
    <property type="entry name" value="Band 7/SPFH domain"/>
    <property type="match status" value="1"/>
</dbReference>
<reference evidence="4" key="1">
    <citation type="submission" date="2021-02" db="EMBL/GenBank/DDBJ databases">
        <authorList>
            <person name="Nowell W R."/>
        </authorList>
    </citation>
    <scope>NUCLEOTIDE SEQUENCE</scope>
</reference>
<evidence type="ECO:0000313" key="4">
    <source>
        <dbReference type="EMBL" id="CAF1648580.1"/>
    </source>
</evidence>
<comment type="caution">
    <text evidence="4">The sequence shown here is derived from an EMBL/GenBank/DDBJ whole genome shotgun (WGS) entry which is preliminary data.</text>
</comment>
<keyword evidence="5" id="KW-1185">Reference proteome</keyword>
<evidence type="ECO:0000313" key="5">
    <source>
        <dbReference type="Proteomes" id="UP000663870"/>
    </source>
</evidence>
<dbReference type="Proteomes" id="UP000663870">
    <property type="component" value="Unassembled WGS sequence"/>
</dbReference>
<sequence length="393" mass="44992">MYRYGVECLFRFYTYGIEKHFRQHVFEDFQQETLCDHEAEKFSVLGRIDIGLGIGGGVINSILYNVDDGHRDVIFDHFQGVKLDVIEEGTHFMISWLHRPIIFDICTHPRSVPSITEIIDYEERVLLSIINESQFDAIELITQHTLISQRVSELLTERAAQFGLLLDDISITHLSFRPEFTSAVELKQVAQQDVEKQRFLTEQSRQANVIAAQGDTRAADLIGKALDEVGDGLIELRRIEAAEGTANQLSKSRNSVYLPHGPQILLNITEIFTYRREKIDVRGECLKLVPAENIQQNTVEIIKQEINSNQNYTNARFRAPLANYLLHLVSPQVATAHFQLVLPCDHRFGSILLENSYYGLRKPPDQSRSSLLYVTDLYIMGKARVLETFVLFH</sequence>
<dbReference type="Pfam" id="PF09752">
    <property type="entry name" value="ABHD18"/>
    <property type="match status" value="1"/>
</dbReference>
<dbReference type="GO" id="GO:0048255">
    <property type="term" value="P:mRNA stabilization"/>
    <property type="evidence" value="ECO:0007669"/>
    <property type="project" value="InterPro"/>
</dbReference>
<organism evidence="4 5">
    <name type="scientific">Rotaria sordida</name>
    <dbReference type="NCBI Taxonomy" id="392033"/>
    <lineage>
        <taxon>Eukaryota</taxon>
        <taxon>Metazoa</taxon>
        <taxon>Spiralia</taxon>
        <taxon>Gnathifera</taxon>
        <taxon>Rotifera</taxon>
        <taxon>Eurotatoria</taxon>
        <taxon>Bdelloidea</taxon>
        <taxon>Philodinida</taxon>
        <taxon>Philodinidae</taxon>
        <taxon>Rotaria</taxon>
    </lineage>
</organism>
<protein>
    <recommendedName>
        <fullName evidence="2">Band 7 domain-containing protein</fullName>
    </recommendedName>
</protein>
<proteinExistence type="inferred from homology"/>
<accession>A0A816EE59</accession>
<dbReference type="PANTHER" id="PTHR23222:SF0">
    <property type="entry name" value="PROHIBITIN 1"/>
    <property type="match status" value="1"/>
</dbReference>
<dbReference type="InterPro" id="IPR006607">
    <property type="entry name" value="DM15"/>
</dbReference>
<comment type="similarity">
    <text evidence="1">Belongs to the prohibitin family.</text>
</comment>
<name>A0A816EE59_9BILA</name>
<dbReference type="Pfam" id="PF01145">
    <property type="entry name" value="Band_7"/>
    <property type="match status" value="1"/>
</dbReference>
<dbReference type="InterPro" id="IPR001107">
    <property type="entry name" value="Band_7"/>
</dbReference>
<dbReference type="EMBL" id="CAJNOH010008568">
    <property type="protein sequence ID" value="CAF1482298.1"/>
    <property type="molecule type" value="Genomic_DNA"/>
</dbReference>
<dbReference type="GO" id="GO:0016020">
    <property type="term" value="C:membrane"/>
    <property type="evidence" value="ECO:0007669"/>
    <property type="project" value="InterPro"/>
</dbReference>
<dbReference type="CDD" id="cd03401">
    <property type="entry name" value="SPFH_prohibitin"/>
    <property type="match status" value="1"/>
</dbReference>
<dbReference type="AlphaFoldDB" id="A0A816EE59"/>
<gene>
    <name evidence="4" type="ORF">JXQ802_LOCUS54244</name>
    <name evidence="3" type="ORF">PYM288_LOCUS37813</name>
</gene>
<dbReference type="GO" id="GO:0007005">
    <property type="term" value="P:mitochondrion organization"/>
    <property type="evidence" value="ECO:0007669"/>
    <property type="project" value="TreeGrafter"/>
</dbReference>
<dbReference type="EMBL" id="CAJNOL010010266">
    <property type="protein sequence ID" value="CAF1648580.1"/>
    <property type="molecule type" value="Genomic_DNA"/>
</dbReference>
<evidence type="ECO:0000313" key="3">
    <source>
        <dbReference type="EMBL" id="CAF1482298.1"/>
    </source>
</evidence>
<dbReference type="InterPro" id="IPR036013">
    <property type="entry name" value="Band_7/SPFH_dom_sf"/>
</dbReference>
<dbReference type="Pfam" id="PF21071">
    <property type="entry name" value="LARP1_HEAT"/>
    <property type="match status" value="1"/>
</dbReference>
<dbReference type="InterPro" id="IPR000163">
    <property type="entry name" value="Prohibitin"/>
</dbReference>
<evidence type="ECO:0000256" key="1">
    <source>
        <dbReference type="ARBA" id="ARBA00009658"/>
    </source>
</evidence>
<dbReference type="Proteomes" id="UP000663854">
    <property type="component" value="Unassembled WGS sequence"/>
</dbReference>